<dbReference type="AlphaFoldDB" id="A0A0W0CIP9"/>
<dbReference type="VEuPathDB" id="FungiDB:B1J91_C01991g"/>
<organism evidence="2 3">
    <name type="scientific">Candida glabrata</name>
    <name type="common">Yeast</name>
    <name type="synonym">Torulopsis glabrata</name>
    <dbReference type="NCBI Taxonomy" id="5478"/>
    <lineage>
        <taxon>Eukaryota</taxon>
        <taxon>Fungi</taxon>
        <taxon>Dikarya</taxon>
        <taxon>Ascomycota</taxon>
        <taxon>Saccharomycotina</taxon>
        <taxon>Saccharomycetes</taxon>
        <taxon>Saccharomycetales</taxon>
        <taxon>Saccharomycetaceae</taxon>
        <taxon>Nakaseomyces</taxon>
    </lineage>
</organism>
<protein>
    <submittedName>
        <fullName evidence="2">Uncharacterized protein</fullName>
    </submittedName>
</protein>
<feature type="compositionally biased region" description="Polar residues" evidence="1">
    <location>
        <begin position="103"/>
        <end position="112"/>
    </location>
</feature>
<sequence length="337" mass="38742">MESKDEESSVIETPFKKRAEVLKRLKEQMLLESTPGLKKRRVFDVGNLKNSPNESRMFLKELDSALASRGDGKQHGVSNLQDKLLDAEETHEDNEPDAYRDPSSIQDQQQESLSVAVFSQIKDTKARKHVNLQDESFVIQDNEPNFNDIGGLDDHNDDYNDVQIPSSPAQIETTIESPERIVADSSLHYIPRVHSPTGKYDERDVFHNYSTDEESINEEQEIEESYKESLLQVPELRKIVESIPGLQNIDMPRRSWKALGSIIPQLIANSVQCYESQNEQDMRTLNVNYANVKDMLVRYNLCRSDCTKEQVFETACNYLTLEQCNLLELEMFSEFLQ</sequence>
<dbReference type="EMBL" id="LLZZ01000144">
    <property type="protein sequence ID" value="KTA99478.1"/>
    <property type="molecule type" value="Genomic_DNA"/>
</dbReference>
<evidence type="ECO:0000256" key="1">
    <source>
        <dbReference type="SAM" id="MobiDB-lite"/>
    </source>
</evidence>
<dbReference type="VEuPathDB" id="FungiDB:GVI51_C01771"/>
<dbReference type="Proteomes" id="UP000054886">
    <property type="component" value="Unassembled WGS sequence"/>
</dbReference>
<feature type="region of interest" description="Disordered" evidence="1">
    <location>
        <begin position="89"/>
        <end position="112"/>
    </location>
</feature>
<accession>A0A0W0CIP9</accession>
<name>A0A0W0CIP9_CANGB</name>
<comment type="caution">
    <text evidence="2">The sequence shown here is derived from an EMBL/GenBank/DDBJ whole genome shotgun (WGS) entry which is preliminary data.</text>
</comment>
<dbReference type="VEuPathDB" id="FungiDB:GW608_C01837"/>
<gene>
    <name evidence="2" type="ORF">AO440_000476</name>
</gene>
<evidence type="ECO:0000313" key="2">
    <source>
        <dbReference type="EMBL" id="KTA99478.1"/>
    </source>
</evidence>
<dbReference type="VEuPathDB" id="FungiDB:GWK60_C01595"/>
<dbReference type="VEuPathDB" id="FungiDB:CAGL0C01991g"/>
<reference evidence="2 3" key="1">
    <citation type="submission" date="2015-10" db="EMBL/GenBank/DDBJ databases">
        <title>Draft genomes sequences of Candida glabrata isolates 1A, 1B, 2A, 2B, 3A and 3B.</title>
        <authorList>
            <person name="Haavelsrud O.E."/>
            <person name="Gaustad P."/>
        </authorList>
    </citation>
    <scope>NUCLEOTIDE SEQUENCE [LARGE SCALE GENOMIC DNA]</scope>
    <source>
        <strain evidence="2">910700640</strain>
    </source>
</reference>
<proteinExistence type="predicted"/>
<evidence type="ECO:0000313" key="3">
    <source>
        <dbReference type="Proteomes" id="UP000054886"/>
    </source>
</evidence>